<evidence type="ECO:0000256" key="3">
    <source>
        <dbReference type="ARBA" id="ARBA00023155"/>
    </source>
</evidence>
<organism evidence="8 9">
    <name type="scientific">Nyssa sinensis</name>
    <dbReference type="NCBI Taxonomy" id="561372"/>
    <lineage>
        <taxon>Eukaryota</taxon>
        <taxon>Viridiplantae</taxon>
        <taxon>Streptophyta</taxon>
        <taxon>Embryophyta</taxon>
        <taxon>Tracheophyta</taxon>
        <taxon>Spermatophyta</taxon>
        <taxon>Magnoliopsida</taxon>
        <taxon>eudicotyledons</taxon>
        <taxon>Gunneridae</taxon>
        <taxon>Pentapetalae</taxon>
        <taxon>asterids</taxon>
        <taxon>Cornales</taxon>
        <taxon>Nyssaceae</taxon>
        <taxon>Nyssa</taxon>
    </lineage>
</organism>
<dbReference type="SUPFAM" id="SSF55961">
    <property type="entry name" value="Bet v1-like"/>
    <property type="match status" value="1"/>
</dbReference>
<keyword evidence="9" id="KW-1185">Reference proteome</keyword>
<dbReference type="PANTHER" id="PTHR45654">
    <property type="entry name" value="HOMEOBOX-LEUCINE ZIPPER PROTEIN MERISTEM L1"/>
    <property type="match status" value="1"/>
</dbReference>
<feature type="compositionally biased region" description="Basic and acidic residues" evidence="6">
    <location>
        <begin position="1"/>
        <end position="19"/>
    </location>
</feature>
<reference evidence="8 9" key="1">
    <citation type="submission" date="2019-09" db="EMBL/GenBank/DDBJ databases">
        <title>A chromosome-level genome assembly of the Chinese tupelo Nyssa sinensis.</title>
        <authorList>
            <person name="Yang X."/>
            <person name="Kang M."/>
            <person name="Yang Y."/>
            <person name="Xiong H."/>
            <person name="Wang M."/>
            <person name="Zhang Z."/>
            <person name="Wang Z."/>
            <person name="Wu H."/>
            <person name="Ma T."/>
            <person name="Liu J."/>
            <person name="Xi Z."/>
        </authorList>
    </citation>
    <scope>NUCLEOTIDE SEQUENCE [LARGE SCALE GENOMIC DNA]</scope>
    <source>
        <strain evidence="8">J267</strain>
        <tissue evidence="8">Leaf</tissue>
    </source>
</reference>
<evidence type="ECO:0000256" key="5">
    <source>
        <dbReference type="ARBA" id="ARBA00023242"/>
    </source>
</evidence>
<dbReference type="InterPro" id="IPR042160">
    <property type="entry name" value="HD-Zip_IV"/>
</dbReference>
<evidence type="ECO:0000313" key="8">
    <source>
        <dbReference type="EMBL" id="KAA8550708.1"/>
    </source>
</evidence>
<dbReference type="Pfam" id="PF01852">
    <property type="entry name" value="START"/>
    <property type="match status" value="1"/>
</dbReference>
<dbReference type="PROSITE" id="PS50848">
    <property type="entry name" value="START"/>
    <property type="match status" value="1"/>
</dbReference>
<feature type="domain" description="START" evidence="7">
    <location>
        <begin position="80"/>
        <end position="289"/>
    </location>
</feature>
<keyword evidence="2" id="KW-0238">DNA-binding</keyword>
<keyword evidence="4" id="KW-0804">Transcription</keyword>
<evidence type="ECO:0000313" key="9">
    <source>
        <dbReference type="Proteomes" id="UP000325577"/>
    </source>
</evidence>
<dbReference type="EMBL" id="CM018031">
    <property type="protein sequence ID" value="KAA8550708.1"/>
    <property type="molecule type" value="Genomic_DNA"/>
</dbReference>
<evidence type="ECO:0000256" key="6">
    <source>
        <dbReference type="SAM" id="MobiDB-lite"/>
    </source>
</evidence>
<sequence length="492" mass="55735">MNSDKELHNQCLEEKRLKPLEPSPAGNCLDVDMLPQEPEKASTTREIPGNTQSSSIFMEVQEANNISKAAYKELMTIALEAQTWVVSTPALGSLEEFLQMFRSPPPSGMRVERSIESAIVPVAPDSLVTLMMDMDKWSSSLSHIVFHGFKDVTGDILQRLCKSDKEIKDMIMMYAECQLPTPFVQSREFHFLRCLREIQPNIWAIVDLSDDYFSYKSDSAFDAVCQRRPSGLIVRRHDKYSQVIWIENVLVYEYDLKNGMDYGMISSNLAFSAKHWVGALIWKLKRNDSRFINVKMKVDQCAHTTLLNLTDSMKDCFLDMVNEMPDGIQAKPISVFDFLIKKNMELQWPSSLNPEEPEEVIKFASDDDSNCITLLKKAVIWNKSVKNEYMLREISTDGFCSFVISAPMTQLDVNAAFFFGRWTDTLLQPSGFAIMPGGSDGLHSDVSLVTIAMQQQCNISELDDIIEFLSGLVGVIIEEIHEEVRSGCKESC</sequence>
<dbReference type="Pfam" id="PF25797">
    <property type="entry name" value="PDF2_C"/>
    <property type="match status" value="1"/>
</dbReference>
<dbReference type="InterPro" id="IPR057993">
    <property type="entry name" value="HD-Zip_IV_C"/>
</dbReference>
<keyword evidence="5" id="KW-0539">Nucleus</keyword>
<dbReference type="OrthoDB" id="943937at2759"/>
<keyword evidence="3" id="KW-0371">Homeobox</keyword>
<dbReference type="GO" id="GO:0008289">
    <property type="term" value="F:lipid binding"/>
    <property type="evidence" value="ECO:0007669"/>
    <property type="project" value="InterPro"/>
</dbReference>
<proteinExistence type="predicted"/>
<evidence type="ECO:0000256" key="2">
    <source>
        <dbReference type="ARBA" id="ARBA00023125"/>
    </source>
</evidence>
<evidence type="ECO:0000256" key="1">
    <source>
        <dbReference type="ARBA" id="ARBA00023015"/>
    </source>
</evidence>
<gene>
    <name evidence="8" type="ORF">F0562_002392</name>
</gene>
<dbReference type="InterPro" id="IPR002913">
    <property type="entry name" value="START_lipid-bd_dom"/>
</dbReference>
<dbReference type="AlphaFoldDB" id="A0A5J5C5W0"/>
<evidence type="ECO:0000259" key="7">
    <source>
        <dbReference type="PROSITE" id="PS50848"/>
    </source>
</evidence>
<protein>
    <recommendedName>
        <fullName evidence="7">START domain-containing protein</fullName>
    </recommendedName>
</protein>
<keyword evidence="1" id="KW-0805">Transcription regulation</keyword>
<evidence type="ECO:0000256" key="4">
    <source>
        <dbReference type="ARBA" id="ARBA00023163"/>
    </source>
</evidence>
<accession>A0A5J5C5W0</accession>
<dbReference type="GO" id="GO:0003677">
    <property type="term" value="F:DNA binding"/>
    <property type="evidence" value="ECO:0007669"/>
    <property type="project" value="UniProtKB-KW"/>
</dbReference>
<dbReference type="PANTHER" id="PTHR45654:SF90">
    <property type="entry name" value="HOMEOBOX-LEUCINE ZIPPER PROTEIN ROC7-LIKE"/>
    <property type="match status" value="1"/>
</dbReference>
<name>A0A5J5C5W0_9ASTE</name>
<feature type="region of interest" description="Disordered" evidence="6">
    <location>
        <begin position="1"/>
        <end position="32"/>
    </location>
</feature>
<dbReference type="Proteomes" id="UP000325577">
    <property type="component" value="Linkage Group LG0"/>
</dbReference>